<feature type="transmembrane region" description="Helical" evidence="1">
    <location>
        <begin position="293"/>
        <end position="311"/>
    </location>
</feature>
<dbReference type="STRING" id="694427.Palpr_2754"/>
<feature type="transmembrane region" description="Helical" evidence="1">
    <location>
        <begin position="149"/>
        <end position="177"/>
    </location>
</feature>
<evidence type="ECO:0000313" key="2">
    <source>
        <dbReference type="EMBL" id="ADQ80884.1"/>
    </source>
</evidence>
<feature type="transmembrane region" description="Helical" evidence="1">
    <location>
        <begin position="189"/>
        <end position="208"/>
    </location>
</feature>
<keyword evidence="1" id="KW-1133">Transmembrane helix</keyword>
<keyword evidence="3" id="KW-1185">Reference proteome</keyword>
<evidence type="ECO:0000256" key="1">
    <source>
        <dbReference type="SAM" id="Phobius"/>
    </source>
</evidence>
<keyword evidence="1" id="KW-0812">Transmembrane</keyword>
<dbReference type="KEGG" id="ppn:Palpr_2754"/>
<protein>
    <recommendedName>
        <fullName evidence="4">Transmembrane protein</fullName>
    </recommendedName>
</protein>
<accession>E4T840</accession>
<reference key="1">
    <citation type="submission" date="2010-11" db="EMBL/GenBank/DDBJ databases">
        <title>The complete genome of Paludibacter propionicigenes DSM 17365.</title>
        <authorList>
            <consortium name="US DOE Joint Genome Institute (JGI-PGF)"/>
            <person name="Lucas S."/>
            <person name="Copeland A."/>
            <person name="Lapidus A."/>
            <person name="Bruce D."/>
            <person name="Goodwin L."/>
            <person name="Pitluck S."/>
            <person name="Kyrpides N."/>
            <person name="Mavromatis K."/>
            <person name="Ivanova N."/>
            <person name="Munk A.C."/>
            <person name="Brettin T."/>
            <person name="Detter J.C."/>
            <person name="Han C."/>
            <person name="Tapia R."/>
            <person name="Land M."/>
            <person name="Hauser L."/>
            <person name="Markowitz V."/>
            <person name="Cheng J.-F."/>
            <person name="Hugenholtz P."/>
            <person name="Woyke T."/>
            <person name="Wu D."/>
            <person name="Gronow S."/>
            <person name="Wellnitz S."/>
            <person name="Brambilla E."/>
            <person name="Klenk H.-P."/>
            <person name="Eisen J.A."/>
        </authorList>
    </citation>
    <scope>NUCLEOTIDE SEQUENCE</scope>
    <source>
        <strain>WB4</strain>
    </source>
</reference>
<feature type="transmembrane region" description="Helical" evidence="1">
    <location>
        <begin position="62"/>
        <end position="85"/>
    </location>
</feature>
<feature type="transmembrane region" description="Helical" evidence="1">
    <location>
        <begin position="318"/>
        <end position="338"/>
    </location>
</feature>
<dbReference type="HOGENOM" id="CLU_818452_0_0_10"/>
<feature type="transmembrane region" description="Helical" evidence="1">
    <location>
        <begin position="21"/>
        <end position="42"/>
    </location>
</feature>
<name>E4T840_PALPW</name>
<keyword evidence="1" id="KW-0472">Membrane</keyword>
<organism evidence="2 3">
    <name type="scientific">Paludibacter propionicigenes (strain DSM 17365 / JCM 13257 / WB4)</name>
    <dbReference type="NCBI Taxonomy" id="694427"/>
    <lineage>
        <taxon>Bacteria</taxon>
        <taxon>Pseudomonadati</taxon>
        <taxon>Bacteroidota</taxon>
        <taxon>Bacteroidia</taxon>
        <taxon>Bacteroidales</taxon>
        <taxon>Paludibacteraceae</taxon>
        <taxon>Paludibacter</taxon>
    </lineage>
</organism>
<dbReference type="AlphaFoldDB" id="E4T840"/>
<dbReference type="Proteomes" id="UP000008718">
    <property type="component" value="Chromosome"/>
</dbReference>
<feature type="transmembrane region" description="Helical" evidence="1">
    <location>
        <begin position="238"/>
        <end position="257"/>
    </location>
</feature>
<gene>
    <name evidence="2" type="ordered locus">Palpr_2754</name>
</gene>
<dbReference type="eggNOG" id="ENOG50339DJ">
    <property type="taxonomic scope" value="Bacteria"/>
</dbReference>
<proteinExistence type="predicted"/>
<evidence type="ECO:0000313" key="3">
    <source>
        <dbReference type="Proteomes" id="UP000008718"/>
    </source>
</evidence>
<reference evidence="2 3" key="2">
    <citation type="journal article" date="2011" name="Stand. Genomic Sci.">
        <title>Complete genome sequence of Paludibacter propionicigenes type strain (WB4).</title>
        <authorList>
            <person name="Gronow S."/>
            <person name="Munk C."/>
            <person name="Lapidus A."/>
            <person name="Nolan M."/>
            <person name="Lucas S."/>
            <person name="Hammon N."/>
            <person name="Deshpande S."/>
            <person name="Cheng J.F."/>
            <person name="Tapia R."/>
            <person name="Han C."/>
            <person name="Goodwin L."/>
            <person name="Pitluck S."/>
            <person name="Liolios K."/>
            <person name="Ivanova N."/>
            <person name="Mavromatis K."/>
            <person name="Mikhailova N."/>
            <person name="Pati A."/>
            <person name="Chen A."/>
            <person name="Palaniappan K."/>
            <person name="Land M."/>
            <person name="Hauser L."/>
            <person name="Chang Y.J."/>
            <person name="Jeffries C.D."/>
            <person name="Brambilla E."/>
            <person name="Rohde M."/>
            <person name="Goker M."/>
            <person name="Detter J.C."/>
            <person name="Woyke T."/>
            <person name="Bristow J."/>
            <person name="Eisen J.A."/>
            <person name="Markowitz V."/>
            <person name="Hugenholtz P."/>
            <person name="Kyrpides N.C."/>
            <person name="Klenk H.P."/>
        </authorList>
    </citation>
    <scope>NUCLEOTIDE SEQUENCE [LARGE SCALE GENOMIC DNA]</scope>
    <source>
        <strain evidence="3">DSM 17365 / JCM 13257 / WB4</strain>
    </source>
</reference>
<evidence type="ECO:0008006" key="4">
    <source>
        <dbReference type="Google" id="ProtNLM"/>
    </source>
</evidence>
<sequence length="339" mass="38205">MTILNNKESMRVTLKSVTVPSIPLAALLVIACSGLWFSSYWGARLALFPNQTTEIVNHLQKIIVPNTLLSEIISFFLTLLNAFLLAQINNKFTIIRTRTFLPILVFMTLMGTWNETHLANGSHISLTLFILSLFSFFSMSRNRNSSEQAFMGSFLISISSILINPLIFLIPVCWIGFGMFQSLSLKTFLASLMGGLTPWILYLALNFIINPHFNVLQALILNPNFVLDISTYSLPDLVYFALMSIIIIMGIVGLYSTAHSDAIDTRNKLNFLVFLLISLCVICFIFINQFVSFLPIIALVYALLFSHPLTLKQNNFHSILFIVFCVINLVYAVSKYILT</sequence>
<feature type="transmembrane region" description="Helical" evidence="1">
    <location>
        <begin position="119"/>
        <end position="137"/>
    </location>
</feature>
<dbReference type="PROSITE" id="PS51257">
    <property type="entry name" value="PROKAR_LIPOPROTEIN"/>
    <property type="match status" value="1"/>
</dbReference>
<dbReference type="EMBL" id="CP002345">
    <property type="protein sequence ID" value="ADQ80884.1"/>
    <property type="molecule type" value="Genomic_DNA"/>
</dbReference>